<dbReference type="InterPro" id="IPR036412">
    <property type="entry name" value="HAD-like_sf"/>
</dbReference>
<dbReference type="Pfam" id="PF03767">
    <property type="entry name" value="Acid_phosphat_B"/>
    <property type="match status" value="1"/>
</dbReference>
<dbReference type="SUPFAM" id="SSF56784">
    <property type="entry name" value="HAD-like"/>
    <property type="match status" value="1"/>
</dbReference>
<reference evidence="3 4" key="1">
    <citation type="submission" date="2019-10" db="EMBL/GenBank/DDBJ databases">
        <title>Pseudomonas dajingensis sp. nov., isolated from the profound head ulcers of farmed Murray cod (Maccullochella peelii peelii).</title>
        <authorList>
            <person name="Liu Y."/>
        </authorList>
    </citation>
    <scope>NUCLEOTIDE SEQUENCE [LARGE SCALE GENOMIC DNA]</scope>
    <source>
        <strain evidence="3 4">MC042</strain>
    </source>
</reference>
<dbReference type="RefSeq" id="WP_152898358.1">
    <property type="nucleotide sequence ID" value="NZ_WHUV01000003.1"/>
</dbReference>
<feature type="chain" id="PRO_5030628556" evidence="2">
    <location>
        <begin position="28"/>
        <end position="282"/>
    </location>
</feature>
<evidence type="ECO:0000256" key="1">
    <source>
        <dbReference type="ARBA" id="ARBA00022729"/>
    </source>
</evidence>
<dbReference type="PANTHER" id="PTHR31284:SF10">
    <property type="entry name" value="ACID PHOSPHATASE-LIKE PROTEIN"/>
    <property type="match status" value="1"/>
</dbReference>
<dbReference type="Proteomes" id="UP000486534">
    <property type="component" value="Unassembled WGS sequence"/>
</dbReference>
<sequence>MTIKTTGTSLAPWLFSLLAMTCAPAFADQASAPSSNLLTAAVAWRQTAAEFQALYYQGFNVARMQLDQALQQRKAGDRPLAIISDIDDTVLSSNSYWGYLINSDKEFFDDNAWDQWVADNGPVATPGALEFLKYAQSKGVEVFYVTSRDQGEKTYEYALANLRHNQLPFADEQHLTVYRDSSNKEPRQQEIAKDHNVVVMLGDNLNDFKRKYYVADVQQRSQLMNEDREQFGRKFILFPNPTDGHWLKAIFGDSEPPATPENRAKFKAAAGANAWQEKAAKP</sequence>
<keyword evidence="1 2" id="KW-0732">Signal</keyword>
<dbReference type="PANTHER" id="PTHR31284">
    <property type="entry name" value="ACID PHOSPHATASE-LIKE PROTEIN"/>
    <property type="match status" value="1"/>
</dbReference>
<gene>
    <name evidence="3" type="ORF">GDH07_17060</name>
</gene>
<proteinExistence type="predicted"/>
<dbReference type="PIRSF" id="PIRSF019271">
    <property type="entry name" value="Acid_Ptase_C"/>
    <property type="match status" value="1"/>
</dbReference>
<organism evidence="3 4">
    <name type="scientific">Pseudomonas piscis</name>
    <dbReference type="NCBI Taxonomy" id="2614538"/>
    <lineage>
        <taxon>Bacteria</taxon>
        <taxon>Pseudomonadati</taxon>
        <taxon>Pseudomonadota</taxon>
        <taxon>Gammaproteobacteria</taxon>
        <taxon>Pseudomonadales</taxon>
        <taxon>Pseudomonadaceae</taxon>
        <taxon>Pseudomonas</taxon>
    </lineage>
</organism>
<name>A0A7X1PPP8_9PSED</name>
<evidence type="ECO:0000313" key="3">
    <source>
        <dbReference type="EMBL" id="MQA55030.1"/>
    </source>
</evidence>
<keyword evidence="3" id="KW-0449">Lipoprotein</keyword>
<accession>A0A7X1PPP8</accession>
<dbReference type="Gene3D" id="3.40.50.1000">
    <property type="entry name" value="HAD superfamily/HAD-like"/>
    <property type="match status" value="1"/>
</dbReference>
<dbReference type="InterPro" id="IPR005519">
    <property type="entry name" value="Acid_phosphat_B-like"/>
</dbReference>
<feature type="signal peptide" evidence="2">
    <location>
        <begin position="1"/>
        <end position="27"/>
    </location>
</feature>
<dbReference type="EMBL" id="WHUV01000003">
    <property type="protein sequence ID" value="MQA55030.1"/>
    <property type="molecule type" value="Genomic_DNA"/>
</dbReference>
<protein>
    <submittedName>
        <fullName evidence="3">5'-nucleotidase, lipoprotein e(P4) family</fullName>
    </submittedName>
</protein>
<dbReference type="AlphaFoldDB" id="A0A7X1PPP8"/>
<evidence type="ECO:0000256" key="2">
    <source>
        <dbReference type="SAM" id="SignalP"/>
    </source>
</evidence>
<comment type="caution">
    <text evidence="3">The sequence shown here is derived from an EMBL/GenBank/DDBJ whole genome shotgun (WGS) entry which is preliminary data.</text>
</comment>
<dbReference type="GO" id="GO:0009279">
    <property type="term" value="C:cell outer membrane"/>
    <property type="evidence" value="ECO:0007669"/>
    <property type="project" value="InterPro"/>
</dbReference>
<dbReference type="NCBIfam" id="TIGR01533">
    <property type="entry name" value="lipo_e_P4"/>
    <property type="match status" value="1"/>
</dbReference>
<dbReference type="InterPro" id="IPR006423">
    <property type="entry name" value="Lipo_e_P4"/>
</dbReference>
<dbReference type="InterPro" id="IPR023214">
    <property type="entry name" value="HAD_sf"/>
</dbReference>
<evidence type="ECO:0000313" key="4">
    <source>
        <dbReference type="Proteomes" id="UP000486534"/>
    </source>
</evidence>